<dbReference type="PIRSF" id="PIRSF006402">
    <property type="entry name" value="UCP006402_thioredoxin"/>
    <property type="match status" value="1"/>
</dbReference>
<dbReference type="GO" id="GO:0005975">
    <property type="term" value="P:carbohydrate metabolic process"/>
    <property type="evidence" value="ECO:0007669"/>
    <property type="project" value="InterPro"/>
</dbReference>
<dbReference type="SUPFAM" id="SSF48208">
    <property type="entry name" value="Six-hairpin glycosidases"/>
    <property type="match status" value="1"/>
</dbReference>
<dbReference type="InterPro" id="IPR036249">
    <property type="entry name" value="Thioredoxin-like_sf"/>
</dbReference>
<dbReference type="InterPro" id="IPR004879">
    <property type="entry name" value="Ssp411-like_TRX"/>
</dbReference>
<sequence>MTQHKYTNNLINETSPYLLQHAHNPVNWYAWGEEALKKAKEENKPVLVSIGYSACHWCHVMERESFEDEATAQIMNENFINIKIDREERPDIDHIYMDAVQALTGSGGWPLNVFLTPGLMPFYGGTYFPPKPMMNRNSWQQVLLAISKAYNERSGDITKQAETLTQHLQKANSLDLNNAAPPIGKTTTNAIAENLIKVADGEWGGFGQAPKFPQTFSILFLLRDYFFSGNERSLKTALLSLDKMMMGGIYDHLGGGFCRYSTDRRWQIPHFEKMLYDNALLIDVYTEAYQVTKNNAYAKVVAETIGFVETELTDPEGGFYSALDADSEGVEGKYYVWNKQEIDELLGEDSEIFCQVFNISETGNWEDANILWQPETPEAVAASLGINKEKLAFLLENAKGTLLKARQKRVKPGLDNKVLLSWNALMLTALCKAYAAFGNEAYLNLAQNNIAFIEKYLFHSSDSVLLHSWNKTANPQPAFADDYAALIKAYILLAQVTANNDYLLKAKTLCEKCIELFSDRDNRFFYFTPVNQKDVLLRKIELYDGATPSGNALMAENLLKLSVYFDLPEWRKRSEDMILYIGNFAGKYPVSFARWNLNMLLLVYGLKEIVVMAEGYTTLVKKILREHIPLKVIQGAGQPDEEWPLLKGKVILPNQTKIYICEDYNCLQPAGSFEEFKNQLIKDL</sequence>
<keyword evidence="3" id="KW-1185">Reference proteome</keyword>
<dbReference type="Pfam" id="PF03190">
    <property type="entry name" value="Thioredox_DsbH"/>
    <property type="match status" value="1"/>
</dbReference>
<name>A0A1I5VKQ6_9BACT</name>
<gene>
    <name evidence="2" type="ORF">SAMN05444277_10550</name>
</gene>
<reference evidence="2 3" key="1">
    <citation type="submission" date="2016-10" db="EMBL/GenBank/DDBJ databases">
        <authorList>
            <person name="de Groot N.N."/>
        </authorList>
    </citation>
    <scope>NUCLEOTIDE SEQUENCE [LARGE SCALE GENOMIC DNA]</scope>
    <source>
        <strain evidence="2 3">DSM 28286</strain>
    </source>
</reference>
<organism evidence="2 3">
    <name type="scientific">Parafilimonas terrae</name>
    <dbReference type="NCBI Taxonomy" id="1465490"/>
    <lineage>
        <taxon>Bacteria</taxon>
        <taxon>Pseudomonadati</taxon>
        <taxon>Bacteroidota</taxon>
        <taxon>Chitinophagia</taxon>
        <taxon>Chitinophagales</taxon>
        <taxon>Chitinophagaceae</taxon>
        <taxon>Parafilimonas</taxon>
    </lineage>
</organism>
<dbReference type="SUPFAM" id="SSF52833">
    <property type="entry name" value="Thioredoxin-like"/>
    <property type="match status" value="1"/>
</dbReference>
<dbReference type="PANTHER" id="PTHR42899">
    <property type="entry name" value="SPERMATOGENESIS-ASSOCIATED PROTEIN 20"/>
    <property type="match status" value="1"/>
</dbReference>
<accession>A0A1I5VKQ6</accession>
<evidence type="ECO:0000313" key="3">
    <source>
        <dbReference type="Proteomes" id="UP000199031"/>
    </source>
</evidence>
<dbReference type="Gene3D" id="3.40.30.10">
    <property type="entry name" value="Glutaredoxin"/>
    <property type="match status" value="1"/>
</dbReference>
<dbReference type="RefSeq" id="WP_090657783.1">
    <property type="nucleotide sequence ID" value="NZ_FOXQ01000005.1"/>
</dbReference>
<dbReference type="OrthoDB" id="9762614at2"/>
<evidence type="ECO:0000259" key="1">
    <source>
        <dbReference type="Pfam" id="PF03190"/>
    </source>
</evidence>
<dbReference type="PANTHER" id="PTHR42899:SF1">
    <property type="entry name" value="SPERMATOGENESIS-ASSOCIATED PROTEIN 20"/>
    <property type="match status" value="1"/>
</dbReference>
<evidence type="ECO:0000313" key="2">
    <source>
        <dbReference type="EMBL" id="SFQ08124.1"/>
    </source>
</evidence>
<dbReference type="STRING" id="1465490.SAMN05444277_10550"/>
<feature type="domain" description="Spermatogenesis-associated protein 20-like TRX" evidence="1">
    <location>
        <begin position="7"/>
        <end position="169"/>
    </location>
</feature>
<dbReference type="Proteomes" id="UP000199031">
    <property type="component" value="Unassembled WGS sequence"/>
</dbReference>
<dbReference type="InterPro" id="IPR008928">
    <property type="entry name" value="6-hairpin_glycosidase_sf"/>
</dbReference>
<dbReference type="InterPro" id="IPR024705">
    <property type="entry name" value="Ssp411"/>
</dbReference>
<dbReference type="AlphaFoldDB" id="A0A1I5VKQ6"/>
<dbReference type="Gene3D" id="1.50.10.20">
    <property type="match status" value="2"/>
</dbReference>
<protein>
    <recommendedName>
        <fullName evidence="1">Spermatogenesis-associated protein 20-like TRX domain-containing protein</fullName>
    </recommendedName>
</protein>
<proteinExistence type="predicted"/>
<dbReference type="CDD" id="cd02955">
    <property type="entry name" value="SSP411"/>
    <property type="match status" value="1"/>
</dbReference>
<dbReference type="EMBL" id="FOXQ01000005">
    <property type="protein sequence ID" value="SFQ08124.1"/>
    <property type="molecule type" value="Genomic_DNA"/>
</dbReference>